<reference evidence="2 3" key="1">
    <citation type="submission" date="2018-05" db="EMBL/GenBank/DDBJ databases">
        <title>Rhodoferax soyangensis sp.nov., isolated from an oligotrophic freshwater lake.</title>
        <authorList>
            <person name="Park M."/>
        </authorList>
    </citation>
    <scope>NUCLEOTIDE SEQUENCE [LARGE SCALE GENOMIC DNA]</scope>
    <source>
        <strain evidence="2 3">IMCC26218</strain>
    </source>
</reference>
<dbReference type="InterPro" id="IPR021847">
    <property type="entry name" value="DUF3443"/>
</dbReference>
<evidence type="ECO:0008006" key="4">
    <source>
        <dbReference type="Google" id="ProtNLM"/>
    </source>
</evidence>
<feature type="chain" id="PRO_5017553931" description="DUF3443 domain-containing protein" evidence="1">
    <location>
        <begin position="22"/>
        <end position="416"/>
    </location>
</feature>
<dbReference type="Proteomes" id="UP000260665">
    <property type="component" value="Unassembled WGS sequence"/>
</dbReference>
<feature type="signal peptide" evidence="1">
    <location>
        <begin position="1"/>
        <end position="21"/>
    </location>
</feature>
<dbReference type="Pfam" id="PF11925">
    <property type="entry name" value="DUF3443"/>
    <property type="match status" value="1"/>
</dbReference>
<gene>
    <name evidence="2" type="ORF">DIC66_07030</name>
</gene>
<evidence type="ECO:0000313" key="2">
    <source>
        <dbReference type="EMBL" id="RFO97609.1"/>
    </source>
</evidence>
<dbReference type="AlphaFoldDB" id="A0A3E1RE16"/>
<dbReference type="RefSeq" id="WP_117175449.1">
    <property type="nucleotide sequence ID" value="NZ_QFZK01000003.1"/>
</dbReference>
<comment type="caution">
    <text evidence="2">The sequence shown here is derived from an EMBL/GenBank/DDBJ whole genome shotgun (WGS) entry which is preliminary data.</text>
</comment>
<accession>A0A3E1RE16</accession>
<proteinExistence type="predicted"/>
<dbReference type="PROSITE" id="PS51257">
    <property type="entry name" value="PROKAR_LIPOPROTEIN"/>
    <property type="match status" value="1"/>
</dbReference>
<name>A0A3E1RE16_9BURK</name>
<dbReference type="OrthoDB" id="5289858at2"/>
<sequence>MRLPVLSLLRWLWAGVLLALAACGGGGGGTGSNAAASAMATFPPSLAKLTDANVVPVLVQSSVFRNANIPYVSVTVCQPNTSRCKTIDNVLLDTGSTGLRLFASQLQAAPALALPTHSINASSTIYECAQFLSMVAWGSVQVADVVMGGERAPSVPVQLMQEDYASMPAACGSAPMVSTVSSANTQGLHANGILGVGLFGNDAQLYFNCQAASSACQIYPLASQQVQNPVAHFPTDNNGVAVQLPPLPSQGASGAQGYLIFGVGTQTNNQLDAASVVPVNAYTGYFTTTYRGVPMQNSFFDSGSNGLFFNDPAVFMGSCGRGASGFYCPSSSMHLEASVALATSSTTIPFTIDNATQLFASGKSVAFSNLGGPTSDSYFDWGLPFFFGRTVFTVIEGGRVNTVAGNMTGPLYAFTN</sequence>
<protein>
    <recommendedName>
        <fullName evidence="4">DUF3443 domain-containing protein</fullName>
    </recommendedName>
</protein>
<evidence type="ECO:0000256" key="1">
    <source>
        <dbReference type="SAM" id="SignalP"/>
    </source>
</evidence>
<evidence type="ECO:0000313" key="3">
    <source>
        <dbReference type="Proteomes" id="UP000260665"/>
    </source>
</evidence>
<dbReference type="EMBL" id="QFZK01000003">
    <property type="protein sequence ID" value="RFO97609.1"/>
    <property type="molecule type" value="Genomic_DNA"/>
</dbReference>
<keyword evidence="1" id="KW-0732">Signal</keyword>
<keyword evidence="3" id="KW-1185">Reference proteome</keyword>
<organism evidence="2 3">
    <name type="scientific">Rhodoferax lacus</name>
    <dbReference type="NCBI Taxonomy" id="2184758"/>
    <lineage>
        <taxon>Bacteria</taxon>
        <taxon>Pseudomonadati</taxon>
        <taxon>Pseudomonadota</taxon>
        <taxon>Betaproteobacteria</taxon>
        <taxon>Burkholderiales</taxon>
        <taxon>Comamonadaceae</taxon>
        <taxon>Rhodoferax</taxon>
    </lineage>
</organism>